<dbReference type="AlphaFoldDB" id="A0A4Z2FSB0"/>
<evidence type="ECO:0000313" key="1">
    <source>
        <dbReference type="EMBL" id="TNN43891.1"/>
    </source>
</evidence>
<organism evidence="1 2">
    <name type="scientific">Liparis tanakae</name>
    <name type="common">Tanaka's snailfish</name>
    <dbReference type="NCBI Taxonomy" id="230148"/>
    <lineage>
        <taxon>Eukaryota</taxon>
        <taxon>Metazoa</taxon>
        <taxon>Chordata</taxon>
        <taxon>Craniata</taxon>
        <taxon>Vertebrata</taxon>
        <taxon>Euteleostomi</taxon>
        <taxon>Actinopterygii</taxon>
        <taxon>Neopterygii</taxon>
        <taxon>Teleostei</taxon>
        <taxon>Neoteleostei</taxon>
        <taxon>Acanthomorphata</taxon>
        <taxon>Eupercaria</taxon>
        <taxon>Perciformes</taxon>
        <taxon>Cottioidei</taxon>
        <taxon>Cottales</taxon>
        <taxon>Liparidae</taxon>
        <taxon>Liparis</taxon>
    </lineage>
</organism>
<dbReference type="Proteomes" id="UP000314294">
    <property type="component" value="Unassembled WGS sequence"/>
</dbReference>
<proteinExistence type="predicted"/>
<comment type="caution">
    <text evidence="1">The sequence shown here is derived from an EMBL/GenBank/DDBJ whole genome shotgun (WGS) entry which is preliminary data.</text>
</comment>
<evidence type="ECO:0000313" key="2">
    <source>
        <dbReference type="Proteomes" id="UP000314294"/>
    </source>
</evidence>
<gene>
    <name evidence="1" type="ORF">EYF80_045913</name>
</gene>
<protein>
    <submittedName>
        <fullName evidence="1">Uncharacterized protein</fullName>
    </submittedName>
</protein>
<sequence>MHSPAATVPSEAGARFAQTEDVVHSESCNTEFPASIPELVLALIDAHLGAFAHDDDGVRAALADGPLARIQLNR</sequence>
<reference evidence="1 2" key="1">
    <citation type="submission" date="2019-03" db="EMBL/GenBank/DDBJ databases">
        <title>First draft genome of Liparis tanakae, snailfish: a comprehensive survey of snailfish specific genes.</title>
        <authorList>
            <person name="Kim W."/>
            <person name="Song I."/>
            <person name="Jeong J.-H."/>
            <person name="Kim D."/>
            <person name="Kim S."/>
            <person name="Ryu S."/>
            <person name="Song J.Y."/>
            <person name="Lee S.K."/>
        </authorList>
    </citation>
    <scope>NUCLEOTIDE SEQUENCE [LARGE SCALE GENOMIC DNA]</scope>
    <source>
        <tissue evidence="1">Muscle</tissue>
    </source>
</reference>
<name>A0A4Z2FSB0_9TELE</name>
<keyword evidence="2" id="KW-1185">Reference proteome</keyword>
<dbReference type="EMBL" id="SRLO01000939">
    <property type="protein sequence ID" value="TNN43891.1"/>
    <property type="molecule type" value="Genomic_DNA"/>
</dbReference>
<accession>A0A4Z2FSB0</accession>